<evidence type="ECO:0000256" key="5">
    <source>
        <dbReference type="SAM" id="Phobius"/>
    </source>
</evidence>
<feature type="transmembrane region" description="Helical" evidence="5">
    <location>
        <begin position="12"/>
        <end position="33"/>
    </location>
</feature>
<evidence type="ECO:0000256" key="4">
    <source>
        <dbReference type="ARBA" id="ARBA00023136"/>
    </source>
</evidence>
<dbReference type="InterPro" id="IPR013525">
    <property type="entry name" value="ABC2_TM"/>
</dbReference>
<protein>
    <recommendedName>
        <fullName evidence="6">ABC-2 type transporter transmembrane domain-containing protein</fullName>
    </recommendedName>
</protein>
<feature type="transmembrane region" description="Helical" evidence="5">
    <location>
        <begin position="96"/>
        <end position="124"/>
    </location>
</feature>
<proteinExistence type="predicted"/>
<evidence type="ECO:0000256" key="3">
    <source>
        <dbReference type="ARBA" id="ARBA00022989"/>
    </source>
</evidence>
<reference evidence="7 8" key="1">
    <citation type="submission" date="2017-05" db="EMBL/GenBank/DDBJ databases">
        <title>The Genome Sequence of Enterococcus faecium 7H8_DIV0219.</title>
        <authorList>
            <consortium name="The Broad Institute Genomics Platform"/>
            <consortium name="The Broad Institute Genomic Center for Infectious Diseases"/>
            <person name="Earl A."/>
            <person name="Manson A."/>
            <person name="Schwartman J."/>
            <person name="Gilmore M."/>
            <person name="Abouelleil A."/>
            <person name="Cao P."/>
            <person name="Chapman S."/>
            <person name="Cusick C."/>
            <person name="Shea T."/>
            <person name="Young S."/>
            <person name="Neafsey D."/>
            <person name="Nusbaum C."/>
            <person name="Birren B."/>
        </authorList>
    </citation>
    <scope>NUCLEOTIDE SEQUENCE [LARGE SCALE GENOMIC DNA]</scope>
    <source>
        <strain evidence="7 8">7H8_DIV0219</strain>
    </source>
</reference>
<keyword evidence="2 5" id="KW-0812">Transmembrane</keyword>
<dbReference type="GO" id="GO:0140359">
    <property type="term" value="F:ABC-type transporter activity"/>
    <property type="evidence" value="ECO:0007669"/>
    <property type="project" value="InterPro"/>
</dbReference>
<keyword evidence="4 5" id="KW-0472">Membrane</keyword>
<evidence type="ECO:0000259" key="6">
    <source>
        <dbReference type="Pfam" id="PF01061"/>
    </source>
</evidence>
<feature type="transmembrane region" description="Helical" evidence="5">
    <location>
        <begin position="163"/>
        <end position="181"/>
    </location>
</feature>
<feature type="transmembrane region" description="Helical" evidence="5">
    <location>
        <begin position="53"/>
        <end position="75"/>
    </location>
</feature>
<comment type="subcellular location">
    <subcellularLocation>
        <location evidence="1">Membrane</location>
        <topology evidence="1">Multi-pass membrane protein</topology>
    </subcellularLocation>
</comment>
<organism evidence="7 8">
    <name type="scientific">Enterococcus faecium</name>
    <name type="common">Streptococcus faecium</name>
    <dbReference type="NCBI Taxonomy" id="1352"/>
    <lineage>
        <taxon>Bacteria</taxon>
        <taxon>Bacillati</taxon>
        <taxon>Bacillota</taxon>
        <taxon>Bacilli</taxon>
        <taxon>Lactobacillales</taxon>
        <taxon>Enterococcaceae</taxon>
        <taxon>Enterococcus</taxon>
    </lineage>
</organism>
<dbReference type="InterPro" id="IPR000412">
    <property type="entry name" value="ABC_2_transport"/>
</dbReference>
<comment type="caution">
    <text evidence="7">The sequence shown here is derived from an EMBL/GenBank/DDBJ whole genome shotgun (WGS) entry which is preliminary data.</text>
</comment>
<gene>
    <name evidence="7" type="ORF">A5810_003124</name>
</gene>
<name>A0A242ARG2_ENTFC</name>
<dbReference type="PIRSF" id="PIRSF006648">
    <property type="entry name" value="DrrB"/>
    <property type="match status" value="1"/>
</dbReference>
<sequence>MKTLLKNELISYVREPFASFFSIILPIILVFIYGDAFGEYKYSDALSGYDMSILFNIVFLLGNLGLMGLVMTIIEKRSSMTSKRERILPINNISRFILNTFSSVVLSLLITIIVIVINIIMFPISLKFNFLYIIIYLVLLFNFFAIGYNIATLNISPRTAQTIGIFVFFICLFFSGMVIPFDDSQPVLKTISTYSPFNVSLGCMTAIADFNHFSLYYKQFIAIGIYSILNIGVILFKGRIKKYGN</sequence>
<dbReference type="RefSeq" id="WP_179189931.1">
    <property type="nucleotide sequence ID" value="NZ_NGKW01000027.1"/>
</dbReference>
<dbReference type="AlphaFoldDB" id="A0A242ARG2"/>
<evidence type="ECO:0000313" key="7">
    <source>
        <dbReference type="EMBL" id="OTN83643.1"/>
    </source>
</evidence>
<dbReference type="Proteomes" id="UP000194885">
    <property type="component" value="Unassembled WGS sequence"/>
</dbReference>
<feature type="domain" description="ABC-2 type transporter transmembrane" evidence="6">
    <location>
        <begin position="2"/>
        <end position="205"/>
    </location>
</feature>
<accession>A0A242ARG2</accession>
<dbReference type="PANTHER" id="PTHR43027">
    <property type="entry name" value="DOXORUBICIN RESISTANCE ABC TRANSPORTER PERMEASE PROTEIN DRRC-RELATED"/>
    <property type="match status" value="1"/>
</dbReference>
<dbReference type="PANTHER" id="PTHR43027:SF1">
    <property type="entry name" value="DOXORUBICIN RESISTANCE ABC TRANSPORTER PERMEASE PROTEIN DRRC-RELATED"/>
    <property type="match status" value="1"/>
</dbReference>
<feature type="transmembrane region" description="Helical" evidence="5">
    <location>
        <begin position="216"/>
        <end position="236"/>
    </location>
</feature>
<dbReference type="EMBL" id="NGKW01000027">
    <property type="protein sequence ID" value="OTN83643.1"/>
    <property type="molecule type" value="Genomic_DNA"/>
</dbReference>
<dbReference type="GO" id="GO:0043190">
    <property type="term" value="C:ATP-binding cassette (ABC) transporter complex"/>
    <property type="evidence" value="ECO:0007669"/>
    <property type="project" value="InterPro"/>
</dbReference>
<dbReference type="InterPro" id="IPR052902">
    <property type="entry name" value="ABC-2_transporter"/>
</dbReference>
<evidence type="ECO:0000256" key="2">
    <source>
        <dbReference type="ARBA" id="ARBA00022692"/>
    </source>
</evidence>
<evidence type="ECO:0000256" key="1">
    <source>
        <dbReference type="ARBA" id="ARBA00004141"/>
    </source>
</evidence>
<evidence type="ECO:0000313" key="8">
    <source>
        <dbReference type="Proteomes" id="UP000194885"/>
    </source>
</evidence>
<feature type="transmembrane region" description="Helical" evidence="5">
    <location>
        <begin position="130"/>
        <end position="151"/>
    </location>
</feature>
<keyword evidence="3 5" id="KW-1133">Transmembrane helix</keyword>
<dbReference type="Pfam" id="PF01061">
    <property type="entry name" value="ABC2_membrane"/>
    <property type="match status" value="1"/>
</dbReference>